<accession>A0A1M6EEY9</accession>
<dbReference type="STRING" id="1122184.SAMN02745176_01529"/>
<reference evidence="1 2" key="1">
    <citation type="submission" date="2016-11" db="EMBL/GenBank/DDBJ databases">
        <authorList>
            <person name="Jaros S."/>
            <person name="Januszkiewicz K."/>
            <person name="Wedrychowicz H."/>
        </authorList>
    </citation>
    <scope>NUCLEOTIDE SEQUENCE [LARGE SCALE GENOMIC DNA]</scope>
    <source>
        <strain evidence="1 2">DSM 19022</strain>
    </source>
</reference>
<dbReference type="Proteomes" id="UP000184442">
    <property type="component" value="Unassembled WGS sequence"/>
</dbReference>
<name>A0A1M6EEY9_9FIRM</name>
<dbReference type="AlphaFoldDB" id="A0A1M6EEY9"/>
<proteinExistence type="predicted"/>
<organism evidence="1 2">
    <name type="scientific">Lutispora thermophila DSM 19022</name>
    <dbReference type="NCBI Taxonomy" id="1122184"/>
    <lineage>
        <taxon>Bacteria</taxon>
        <taxon>Bacillati</taxon>
        <taxon>Bacillota</taxon>
        <taxon>Clostridia</taxon>
        <taxon>Lutisporales</taxon>
        <taxon>Lutisporaceae</taxon>
        <taxon>Lutispora</taxon>
    </lineage>
</organism>
<protein>
    <submittedName>
        <fullName evidence="1">Uncharacterized protein</fullName>
    </submittedName>
</protein>
<evidence type="ECO:0000313" key="2">
    <source>
        <dbReference type="Proteomes" id="UP000184442"/>
    </source>
</evidence>
<sequence length="172" mass="20077">MTDSERQKMMLDIEYDLKAIAENEKYLLYKFRKLSVRGKENVIMQLNIALKSDLEYPERPEDDKTKVLFNEYGVTTDAYFRLPFHIQAEINDCIYELFKLEPSYKGKRCKIGNMYKRLSPLSKRIASERINKLLNSDIEDLKKQETSMQSDSKTAVVIDFQSKKAVNKGASL</sequence>
<gene>
    <name evidence="1" type="ORF">SAMN02745176_01529</name>
</gene>
<keyword evidence="2" id="KW-1185">Reference proteome</keyword>
<dbReference type="RefSeq" id="WP_073025632.1">
    <property type="nucleotide sequence ID" value="NZ_FQZS01000009.1"/>
</dbReference>
<evidence type="ECO:0000313" key="1">
    <source>
        <dbReference type="EMBL" id="SHI84025.1"/>
    </source>
</evidence>
<dbReference type="EMBL" id="FQZS01000009">
    <property type="protein sequence ID" value="SHI84025.1"/>
    <property type="molecule type" value="Genomic_DNA"/>
</dbReference>